<evidence type="ECO:0000313" key="1">
    <source>
        <dbReference type="EMBL" id="MCI88140.1"/>
    </source>
</evidence>
<keyword evidence="2" id="KW-1185">Reference proteome</keyword>
<organism evidence="1 2">
    <name type="scientific">Trifolium medium</name>
    <dbReference type="NCBI Taxonomy" id="97028"/>
    <lineage>
        <taxon>Eukaryota</taxon>
        <taxon>Viridiplantae</taxon>
        <taxon>Streptophyta</taxon>
        <taxon>Embryophyta</taxon>
        <taxon>Tracheophyta</taxon>
        <taxon>Spermatophyta</taxon>
        <taxon>Magnoliopsida</taxon>
        <taxon>eudicotyledons</taxon>
        <taxon>Gunneridae</taxon>
        <taxon>Pentapetalae</taxon>
        <taxon>rosids</taxon>
        <taxon>fabids</taxon>
        <taxon>Fabales</taxon>
        <taxon>Fabaceae</taxon>
        <taxon>Papilionoideae</taxon>
        <taxon>50 kb inversion clade</taxon>
        <taxon>NPAAA clade</taxon>
        <taxon>Hologalegina</taxon>
        <taxon>IRL clade</taxon>
        <taxon>Trifolieae</taxon>
        <taxon>Trifolium</taxon>
    </lineage>
</organism>
<reference evidence="1 2" key="1">
    <citation type="journal article" date="2018" name="Front. Plant Sci.">
        <title>Red Clover (Trifolium pratense) and Zigzag Clover (T. medium) - A Picture of Genomic Similarities and Differences.</title>
        <authorList>
            <person name="Dluhosova J."/>
            <person name="Istvanek J."/>
            <person name="Nedelnik J."/>
            <person name="Repkova J."/>
        </authorList>
    </citation>
    <scope>NUCLEOTIDE SEQUENCE [LARGE SCALE GENOMIC DNA]</scope>
    <source>
        <strain evidence="2">cv. 10/8</strain>
        <tissue evidence="1">Leaf</tissue>
    </source>
</reference>
<dbReference type="Proteomes" id="UP000265520">
    <property type="component" value="Unassembled WGS sequence"/>
</dbReference>
<feature type="non-terminal residue" evidence="1">
    <location>
        <position position="1"/>
    </location>
</feature>
<sequence length="57" mass="6203">WLTPPRHGPVCQPSDPHHSLGCQAVLANFSCPALRRFESGTGVGNTIGCLNEWNEML</sequence>
<name>A0A392VNZ7_9FABA</name>
<accession>A0A392VNZ7</accession>
<protein>
    <submittedName>
        <fullName evidence="1">Uncharacterized protein</fullName>
    </submittedName>
</protein>
<dbReference type="EMBL" id="LXQA011185092">
    <property type="protein sequence ID" value="MCI88140.1"/>
    <property type="molecule type" value="Genomic_DNA"/>
</dbReference>
<evidence type="ECO:0000313" key="2">
    <source>
        <dbReference type="Proteomes" id="UP000265520"/>
    </source>
</evidence>
<comment type="caution">
    <text evidence="1">The sequence shown here is derived from an EMBL/GenBank/DDBJ whole genome shotgun (WGS) entry which is preliminary data.</text>
</comment>
<proteinExistence type="predicted"/>
<dbReference type="AlphaFoldDB" id="A0A392VNZ7"/>